<dbReference type="InterPro" id="IPR025874">
    <property type="entry name" value="DZR"/>
</dbReference>
<dbReference type="Proteomes" id="UP001596047">
    <property type="component" value="Unassembled WGS sequence"/>
</dbReference>
<sequence length="165" mass="18272">MSFLDKLKQGASEAAKKAQQTVEITKLKSQISGKEKDQEKLFLQIGAALYRSHQAGNVADSEQEVMGCCQQLDEIQADIQLIEERIKMIRFEKTCTCGKVVALDTKFCPDCGTQLPQEPRPDTTIGEIQVICSKCGMENELNTKYCYSCGTENSSSIADEFSQGQ</sequence>
<proteinExistence type="predicted"/>
<dbReference type="Pfam" id="PF12773">
    <property type="entry name" value="DZR"/>
    <property type="match status" value="1"/>
</dbReference>
<protein>
    <submittedName>
        <fullName evidence="2">Zinc ribbon domain-containing protein</fullName>
    </submittedName>
</protein>
<name>A0ABW0W762_9BACL</name>
<evidence type="ECO:0000259" key="1">
    <source>
        <dbReference type="Pfam" id="PF12773"/>
    </source>
</evidence>
<reference evidence="3" key="1">
    <citation type="journal article" date="2019" name="Int. J. Syst. Evol. Microbiol.">
        <title>The Global Catalogue of Microorganisms (GCM) 10K type strain sequencing project: providing services to taxonomists for standard genome sequencing and annotation.</title>
        <authorList>
            <consortium name="The Broad Institute Genomics Platform"/>
            <consortium name="The Broad Institute Genome Sequencing Center for Infectious Disease"/>
            <person name="Wu L."/>
            <person name="Ma J."/>
        </authorList>
    </citation>
    <scope>NUCLEOTIDE SEQUENCE [LARGE SCALE GENOMIC DNA]</scope>
    <source>
        <strain evidence="3">CGMCC 1.3240</strain>
    </source>
</reference>
<dbReference type="EMBL" id="JBHSOW010000106">
    <property type="protein sequence ID" value="MFC5652914.1"/>
    <property type="molecule type" value="Genomic_DNA"/>
</dbReference>
<gene>
    <name evidence="2" type="ORF">ACFPYJ_28175</name>
</gene>
<organism evidence="2 3">
    <name type="scientific">Paenibacillus solisilvae</name>
    <dbReference type="NCBI Taxonomy" id="2486751"/>
    <lineage>
        <taxon>Bacteria</taxon>
        <taxon>Bacillati</taxon>
        <taxon>Bacillota</taxon>
        <taxon>Bacilli</taxon>
        <taxon>Bacillales</taxon>
        <taxon>Paenibacillaceae</taxon>
        <taxon>Paenibacillus</taxon>
    </lineage>
</organism>
<comment type="caution">
    <text evidence="2">The sequence shown here is derived from an EMBL/GenBank/DDBJ whole genome shotgun (WGS) entry which is preliminary data.</text>
</comment>
<evidence type="ECO:0000313" key="2">
    <source>
        <dbReference type="EMBL" id="MFC5652914.1"/>
    </source>
</evidence>
<feature type="domain" description="DZANK-type" evidence="1">
    <location>
        <begin position="96"/>
        <end position="150"/>
    </location>
</feature>
<dbReference type="RefSeq" id="WP_379191571.1">
    <property type="nucleotide sequence ID" value="NZ_JBHSOW010000106.1"/>
</dbReference>
<accession>A0ABW0W762</accession>
<evidence type="ECO:0000313" key="3">
    <source>
        <dbReference type="Proteomes" id="UP001596047"/>
    </source>
</evidence>
<keyword evidence="3" id="KW-1185">Reference proteome</keyword>